<evidence type="ECO:0000313" key="2">
    <source>
        <dbReference type="EMBL" id="GGE79592.1"/>
    </source>
</evidence>
<proteinExistence type="predicted"/>
<sequence>MKKLFTILTLVSGLFATNAFANSVSCYVDTMAYDNYTQNHCFGGETNPNWAPKVAFKVNASKDVSRVEWVFSGTYNSASVADCTGTTCLVDVYKVESSVRGCVDKIYYTDYTWADVNWCADAEYMYSRSGTWN</sequence>
<keyword evidence="3" id="KW-1185">Reference proteome</keyword>
<keyword evidence="1" id="KW-0732">Signal</keyword>
<evidence type="ECO:0000256" key="1">
    <source>
        <dbReference type="SAM" id="SignalP"/>
    </source>
</evidence>
<feature type="chain" id="PRO_5046807954" evidence="1">
    <location>
        <begin position="22"/>
        <end position="133"/>
    </location>
</feature>
<accession>A0ABQ1T3B6</accession>
<dbReference type="RefSeq" id="WP_188726591.1">
    <property type="nucleotide sequence ID" value="NZ_BMIT01000001.1"/>
</dbReference>
<evidence type="ECO:0000313" key="3">
    <source>
        <dbReference type="Proteomes" id="UP000638462"/>
    </source>
</evidence>
<organism evidence="2 3">
    <name type="scientific">Pseudoalteromonas gelatinilytica</name>
    <dbReference type="NCBI Taxonomy" id="1703256"/>
    <lineage>
        <taxon>Bacteria</taxon>
        <taxon>Pseudomonadati</taxon>
        <taxon>Pseudomonadota</taxon>
        <taxon>Gammaproteobacteria</taxon>
        <taxon>Alteromonadales</taxon>
        <taxon>Pseudoalteromonadaceae</taxon>
        <taxon>Pseudoalteromonas</taxon>
    </lineage>
</organism>
<dbReference type="EMBL" id="BMIT01000001">
    <property type="protein sequence ID" value="GGE79592.1"/>
    <property type="molecule type" value="Genomic_DNA"/>
</dbReference>
<comment type="caution">
    <text evidence="2">The sequence shown here is derived from an EMBL/GenBank/DDBJ whole genome shotgun (WGS) entry which is preliminary data.</text>
</comment>
<protein>
    <submittedName>
        <fullName evidence="2">Uncharacterized protein</fullName>
    </submittedName>
</protein>
<name>A0ABQ1T3B6_9GAMM</name>
<gene>
    <name evidence="2" type="ORF">GCM10008027_00210</name>
</gene>
<dbReference type="Proteomes" id="UP000638462">
    <property type="component" value="Unassembled WGS sequence"/>
</dbReference>
<reference evidence="3" key="1">
    <citation type="journal article" date="2019" name="Int. J. Syst. Evol. Microbiol.">
        <title>The Global Catalogue of Microorganisms (GCM) 10K type strain sequencing project: providing services to taxonomists for standard genome sequencing and annotation.</title>
        <authorList>
            <consortium name="The Broad Institute Genomics Platform"/>
            <consortium name="The Broad Institute Genome Sequencing Center for Infectious Disease"/>
            <person name="Wu L."/>
            <person name="Ma J."/>
        </authorList>
    </citation>
    <scope>NUCLEOTIDE SEQUENCE [LARGE SCALE GENOMIC DNA]</scope>
    <source>
        <strain evidence="3">CGMCC 1.15394</strain>
    </source>
</reference>
<feature type="signal peptide" evidence="1">
    <location>
        <begin position="1"/>
        <end position="21"/>
    </location>
</feature>